<evidence type="ECO:0000256" key="1">
    <source>
        <dbReference type="SAM" id="Phobius"/>
    </source>
</evidence>
<proteinExistence type="predicted"/>
<evidence type="ECO:0000313" key="4">
    <source>
        <dbReference type="Proteomes" id="UP000318528"/>
    </source>
</evidence>
<dbReference type="OrthoDB" id="1377313at2"/>
<reference evidence="4 5" key="1">
    <citation type="submission" date="2019-07" db="EMBL/GenBank/DDBJ databases">
        <title>Novel species of Flavobacterium.</title>
        <authorList>
            <person name="Liu Q."/>
            <person name="Xin Y.-H."/>
        </authorList>
    </citation>
    <scope>NUCLEOTIDE SEQUENCE [LARGE SCALE GENOMIC DNA]</scope>
    <source>
        <strain evidence="2 4">GSP39</strain>
        <strain evidence="3 5">GSR22</strain>
    </source>
</reference>
<evidence type="ECO:0000313" key="2">
    <source>
        <dbReference type="EMBL" id="TRX06284.1"/>
    </source>
</evidence>
<dbReference type="AlphaFoldDB" id="A0A553BMQ7"/>
<keyword evidence="1" id="KW-1133">Transmembrane helix</keyword>
<comment type="caution">
    <text evidence="3">The sequence shown here is derived from an EMBL/GenBank/DDBJ whole genome shotgun (WGS) entry which is preliminary data.</text>
</comment>
<keyword evidence="1" id="KW-0812">Transmembrane</keyword>
<dbReference type="EMBL" id="VJZN01000012">
    <property type="protein sequence ID" value="TRX06284.1"/>
    <property type="molecule type" value="Genomic_DNA"/>
</dbReference>
<sequence>MDIKLFVISIVFVIIGVVIMIKHKFYEYDTNDMSFATKLKIFLSGLLFSLIGIYGLMNEILKL</sequence>
<dbReference type="Proteomes" id="UP000318669">
    <property type="component" value="Unassembled WGS sequence"/>
</dbReference>
<name>A0A553BMQ7_9FLAO</name>
<dbReference type="EMBL" id="VJZL01000014">
    <property type="protein sequence ID" value="TRX09539.1"/>
    <property type="molecule type" value="Genomic_DNA"/>
</dbReference>
<keyword evidence="4" id="KW-1185">Reference proteome</keyword>
<keyword evidence="1" id="KW-0472">Membrane</keyword>
<organism evidence="3 5">
    <name type="scientific">Flavobacterium gawalongense</name>
    <dbReference type="NCBI Taxonomy" id="2594432"/>
    <lineage>
        <taxon>Bacteria</taxon>
        <taxon>Pseudomonadati</taxon>
        <taxon>Bacteroidota</taxon>
        <taxon>Flavobacteriia</taxon>
        <taxon>Flavobacteriales</taxon>
        <taxon>Flavobacteriaceae</taxon>
        <taxon>Flavobacterium</taxon>
    </lineage>
</organism>
<dbReference type="Proteomes" id="UP000318528">
    <property type="component" value="Unassembled WGS sequence"/>
</dbReference>
<protein>
    <submittedName>
        <fullName evidence="3">Uncharacterized protein</fullName>
    </submittedName>
</protein>
<evidence type="ECO:0000313" key="5">
    <source>
        <dbReference type="Proteomes" id="UP000318669"/>
    </source>
</evidence>
<feature type="transmembrane region" description="Helical" evidence="1">
    <location>
        <begin position="5"/>
        <end position="21"/>
    </location>
</feature>
<feature type="transmembrane region" description="Helical" evidence="1">
    <location>
        <begin position="41"/>
        <end position="61"/>
    </location>
</feature>
<accession>A0A553BMQ7</accession>
<evidence type="ECO:0000313" key="3">
    <source>
        <dbReference type="EMBL" id="TRX09539.1"/>
    </source>
</evidence>
<gene>
    <name evidence="3" type="ORF">FNW11_09560</name>
    <name evidence="2" type="ORF">FNW12_08520</name>
</gene>